<name>K9YU49_DACS8</name>
<accession>K9YU49</accession>
<dbReference type="HOGENOM" id="CLU_187473_0_0_3"/>
<protein>
    <submittedName>
        <fullName evidence="1">Uncharacterized protein</fullName>
    </submittedName>
</protein>
<dbReference type="Proteomes" id="UP000010482">
    <property type="component" value="Chromosome"/>
</dbReference>
<dbReference type="STRING" id="13035.Dacsa_0900"/>
<gene>
    <name evidence="1" type="ORF">Dacsa_0900</name>
</gene>
<organism evidence="1 2">
    <name type="scientific">Dactylococcopsis salina (strain PCC 8305)</name>
    <name type="common">Myxobactron salinum</name>
    <dbReference type="NCBI Taxonomy" id="13035"/>
    <lineage>
        <taxon>Bacteria</taxon>
        <taxon>Bacillati</taxon>
        <taxon>Cyanobacteriota</taxon>
        <taxon>Cyanophyceae</taxon>
        <taxon>Nodosilineales</taxon>
        <taxon>Cymatolegaceae</taxon>
        <taxon>Dactylococcopsis</taxon>
    </lineage>
</organism>
<evidence type="ECO:0000313" key="1">
    <source>
        <dbReference type="EMBL" id="AFZ49633.1"/>
    </source>
</evidence>
<reference evidence="1" key="1">
    <citation type="submission" date="2012-04" db="EMBL/GenBank/DDBJ databases">
        <title>Finished genome of Dactylococcopsis salina PCC 8305.</title>
        <authorList>
            <consortium name="US DOE Joint Genome Institute"/>
            <person name="Gugger M."/>
            <person name="Coursin T."/>
            <person name="Rippka R."/>
            <person name="Tandeau De Marsac N."/>
            <person name="Huntemann M."/>
            <person name="Wei C.-L."/>
            <person name="Han J."/>
            <person name="Detter J.C."/>
            <person name="Han C."/>
            <person name="Tapia R."/>
            <person name="Daligault H."/>
            <person name="Chen A."/>
            <person name="Krypides N."/>
            <person name="Mavromatis K."/>
            <person name="Markowitz V."/>
            <person name="Szeto E."/>
            <person name="Ivanova N."/>
            <person name="Ovchinnikova G."/>
            <person name="Pagani I."/>
            <person name="Pati A."/>
            <person name="Goodwin L."/>
            <person name="Peters L."/>
            <person name="Pitluck S."/>
            <person name="Woyke T."/>
            <person name="Kerfeld C."/>
        </authorList>
    </citation>
    <scope>NUCLEOTIDE SEQUENCE [LARGE SCALE GENOMIC DNA]</scope>
    <source>
        <strain evidence="1">PCC 8305</strain>
    </source>
</reference>
<dbReference type="eggNOG" id="ENOG5032Y5D">
    <property type="taxonomic scope" value="Bacteria"/>
</dbReference>
<keyword evidence="2" id="KW-1185">Reference proteome</keyword>
<proteinExistence type="predicted"/>
<dbReference type="EMBL" id="CP003944">
    <property type="protein sequence ID" value="AFZ49633.1"/>
    <property type="molecule type" value="Genomic_DNA"/>
</dbReference>
<evidence type="ECO:0000313" key="2">
    <source>
        <dbReference type="Proteomes" id="UP000010482"/>
    </source>
</evidence>
<dbReference type="KEGG" id="dsl:Dacsa_0900"/>
<sequence length="96" mass="10996">MVLQIICFCCTWGFILFCIWSASKITMKGTNYLKTLHQIPCSRCRFATNDHRLKCTVNPYDAETEAAIYCRDFEPKSEKDASDCGCASKKFYQANT</sequence>
<dbReference type="OrthoDB" id="514667at2"/>
<dbReference type="AlphaFoldDB" id="K9YU49"/>
<dbReference type="PATRIC" id="fig|13035.3.peg.1004"/>